<gene>
    <name evidence="2" type="ORF">FVP77_09590</name>
</gene>
<sequence>MLRPTPGAIVMAAYEPDPELFRRQIRSIAAQTVTDFICVISPDSDPAPIRALLSEAAPGDERFTVIDTGGERLGFYLNFERGLLSVPPQAEWVALADQDDWWYPEKLETLLPHLTTHGMVSGQARLVEYPSGAVLGQTDRRNGTLERLMLSNQFTGSLSVLRRELLELALPFPRLSTRAAAHDHWLAVCAAATSGTHITSDVVQDYVQHSANVFGDPTSMPSRPSLIQSWRNARKMSRGAEGDDGVLAVVRTTYNVYVGWRQAMTSTLAQRRDDDASLNVLERSFGSRRRLRALLPNLRVAVRDGYVPRGFAVQYLASWMCGTITPRRRRG</sequence>
<organism evidence="2 3">
    <name type="scientific">Microbacterium hatanonis</name>
    <dbReference type="NCBI Taxonomy" id="404366"/>
    <lineage>
        <taxon>Bacteria</taxon>
        <taxon>Bacillati</taxon>
        <taxon>Actinomycetota</taxon>
        <taxon>Actinomycetes</taxon>
        <taxon>Micrococcales</taxon>
        <taxon>Microbacteriaceae</taxon>
        <taxon>Microbacterium</taxon>
    </lineage>
</organism>
<dbReference type="GO" id="GO:0016740">
    <property type="term" value="F:transferase activity"/>
    <property type="evidence" value="ECO:0007669"/>
    <property type="project" value="UniProtKB-KW"/>
</dbReference>
<evidence type="ECO:0000259" key="1">
    <source>
        <dbReference type="Pfam" id="PF00535"/>
    </source>
</evidence>
<dbReference type="AlphaFoldDB" id="A0A5C8I5Y1"/>
<accession>A0A5C8I5Y1</accession>
<dbReference type="OrthoDB" id="153025at2"/>
<feature type="domain" description="Glycosyltransferase 2-like" evidence="1">
    <location>
        <begin position="9"/>
        <end position="129"/>
    </location>
</feature>
<evidence type="ECO:0000313" key="3">
    <source>
        <dbReference type="Proteomes" id="UP000321034"/>
    </source>
</evidence>
<comment type="caution">
    <text evidence="2">The sequence shown here is derived from an EMBL/GenBank/DDBJ whole genome shotgun (WGS) entry which is preliminary data.</text>
</comment>
<keyword evidence="2" id="KW-0808">Transferase</keyword>
<dbReference type="Pfam" id="PF00535">
    <property type="entry name" value="Glycos_transf_2"/>
    <property type="match status" value="1"/>
</dbReference>
<dbReference type="InterPro" id="IPR029044">
    <property type="entry name" value="Nucleotide-diphossugar_trans"/>
</dbReference>
<dbReference type="Gene3D" id="3.90.550.10">
    <property type="entry name" value="Spore Coat Polysaccharide Biosynthesis Protein SpsA, Chain A"/>
    <property type="match status" value="1"/>
</dbReference>
<protein>
    <submittedName>
        <fullName evidence="2">Glycosyltransferase</fullName>
    </submittedName>
</protein>
<keyword evidence="3" id="KW-1185">Reference proteome</keyword>
<dbReference type="SUPFAM" id="SSF53448">
    <property type="entry name" value="Nucleotide-diphospho-sugar transferases"/>
    <property type="match status" value="1"/>
</dbReference>
<dbReference type="EMBL" id="VRSV01000001">
    <property type="protein sequence ID" value="TXK13610.1"/>
    <property type="molecule type" value="Genomic_DNA"/>
</dbReference>
<dbReference type="RefSeq" id="WP_147894255.1">
    <property type="nucleotide sequence ID" value="NZ_BAAANR010000001.1"/>
</dbReference>
<name>A0A5C8I5Y1_9MICO</name>
<proteinExistence type="predicted"/>
<evidence type="ECO:0000313" key="2">
    <source>
        <dbReference type="EMBL" id="TXK13610.1"/>
    </source>
</evidence>
<reference evidence="2 3" key="1">
    <citation type="submission" date="2019-08" db="EMBL/GenBank/DDBJ databases">
        <authorList>
            <person name="Dong K."/>
        </authorList>
    </citation>
    <scope>NUCLEOTIDE SEQUENCE [LARGE SCALE GENOMIC DNA]</scope>
    <source>
        <strain evidence="2 3">JCM14558</strain>
    </source>
</reference>
<dbReference type="Proteomes" id="UP000321034">
    <property type="component" value="Unassembled WGS sequence"/>
</dbReference>
<dbReference type="InterPro" id="IPR001173">
    <property type="entry name" value="Glyco_trans_2-like"/>
</dbReference>